<evidence type="ECO:0000313" key="2">
    <source>
        <dbReference type="WBParaSite" id="nRc.2.0.1.t06442-RA"/>
    </source>
</evidence>
<reference evidence="2" key="1">
    <citation type="submission" date="2022-11" db="UniProtKB">
        <authorList>
            <consortium name="WormBaseParasite"/>
        </authorList>
    </citation>
    <scope>IDENTIFICATION</scope>
</reference>
<keyword evidence="1" id="KW-1185">Reference proteome</keyword>
<protein>
    <submittedName>
        <fullName evidence="2">Reverse transcriptase</fullName>
    </submittedName>
</protein>
<organism evidence="1 2">
    <name type="scientific">Romanomermis culicivorax</name>
    <name type="common">Nematode worm</name>
    <dbReference type="NCBI Taxonomy" id="13658"/>
    <lineage>
        <taxon>Eukaryota</taxon>
        <taxon>Metazoa</taxon>
        <taxon>Ecdysozoa</taxon>
        <taxon>Nematoda</taxon>
        <taxon>Enoplea</taxon>
        <taxon>Dorylaimia</taxon>
        <taxon>Mermithida</taxon>
        <taxon>Mermithoidea</taxon>
        <taxon>Mermithidae</taxon>
        <taxon>Romanomermis</taxon>
    </lineage>
</organism>
<dbReference type="Proteomes" id="UP000887565">
    <property type="component" value="Unplaced"/>
</dbReference>
<proteinExistence type="predicted"/>
<dbReference type="WBParaSite" id="nRc.2.0.1.t06442-RA">
    <property type="protein sequence ID" value="nRc.2.0.1.t06442-RA"/>
    <property type="gene ID" value="nRc.2.0.1.g06442"/>
</dbReference>
<sequence length="99" mass="11566">MMFPDSQIASKVTLSPSKMSYIVSFGIAPYVKEILTDQIMATNHFVISFDEAFNHISQQSQMDIHFRFWDENLNRVVNRLQYFSKKFLPTSLGRKCCSY</sequence>
<dbReference type="AlphaFoldDB" id="A0A915HXZ8"/>
<name>A0A915HXZ8_ROMCU</name>
<accession>A0A915HXZ8</accession>
<evidence type="ECO:0000313" key="1">
    <source>
        <dbReference type="Proteomes" id="UP000887565"/>
    </source>
</evidence>